<sequence length="507" mass="56982">MHRSKLWGLVLVTLLLSAARLVKPDHLEKDTFVTNADQFYAESMALLKGVPGASVVVVQDGAIRYQKGFGYADVEDQLPFTHETNFYIASCTKAFTGLMAAQLDHEGILSLDDKLADHFPEIDFHPDLPMDKIRLKDLLTHSSGLANDPIGFRVAYSGEHDLEKLIDLLRVSEPNREGYGNFRYTNIGYNIYTLVVEKVTGRPWQAVLEEKVFDPLGMDRTTAYMSRADKHQWPLAAPYVAMSPDEAQRVYLRKEDNTMQSAGGLITNASDLGRWLIMQLSAGQLDGKQVFPESMIKHSQQALVSNEEDREPFPSEGYGLGWHRGTYEDKAVVWHYGGFPGALTHISFIPETNTGVAVFINDAASGYQLMNIFANFAYDFLEKGESIVPAYREKITELAGSLEKRRADFKAGLEKRKERSWQLANPFTFYSGVYQNDLYGTLKIDGKAKTLKASLGNLHCEATPFTQEETARVELIPYRGEVIKFVYDEAGKLSGLEYTEAFFEKVD</sequence>
<comment type="caution">
    <text evidence="2">The sequence shown here is derived from an EMBL/GenBank/DDBJ whole genome shotgun (WGS) entry which is preliminary data.</text>
</comment>
<dbReference type="InterPro" id="IPR001466">
    <property type="entry name" value="Beta-lactam-related"/>
</dbReference>
<dbReference type="Pfam" id="PF00144">
    <property type="entry name" value="Beta-lactamase"/>
    <property type="match status" value="1"/>
</dbReference>
<proteinExistence type="predicted"/>
<dbReference type="SUPFAM" id="SSF56601">
    <property type="entry name" value="beta-lactamase/transpeptidase-like"/>
    <property type="match status" value="1"/>
</dbReference>
<evidence type="ECO:0000313" key="2">
    <source>
        <dbReference type="EMBL" id="PHN07159.1"/>
    </source>
</evidence>
<dbReference type="InterPro" id="IPR050491">
    <property type="entry name" value="AmpC-like"/>
</dbReference>
<feature type="domain" description="Beta-lactamase-related" evidence="1">
    <location>
        <begin position="48"/>
        <end position="365"/>
    </location>
</feature>
<keyword evidence="3" id="KW-1185">Reference proteome</keyword>
<dbReference type="PANTHER" id="PTHR46825">
    <property type="entry name" value="D-ALANYL-D-ALANINE-CARBOXYPEPTIDASE/ENDOPEPTIDASE AMPH"/>
    <property type="match status" value="1"/>
</dbReference>
<dbReference type="OrthoDB" id="1522765at2"/>
<dbReference type="Gene3D" id="3.40.710.10">
    <property type="entry name" value="DD-peptidase/beta-lactamase superfamily"/>
    <property type="match status" value="1"/>
</dbReference>
<dbReference type="AlphaFoldDB" id="A0A2D0NG65"/>
<protein>
    <recommendedName>
        <fullName evidence="1">Beta-lactamase-related domain-containing protein</fullName>
    </recommendedName>
</protein>
<accession>A0A2D0NG65</accession>
<dbReference type="Proteomes" id="UP000223913">
    <property type="component" value="Unassembled WGS sequence"/>
</dbReference>
<organism evidence="2 3">
    <name type="scientific">Flavilitoribacter nigricans (strain ATCC 23147 / DSM 23189 / NBRC 102662 / NCIMB 1420 / SS-2)</name>
    <name type="common">Lewinella nigricans</name>
    <dbReference type="NCBI Taxonomy" id="1122177"/>
    <lineage>
        <taxon>Bacteria</taxon>
        <taxon>Pseudomonadati</taxon>
        <taxon>Bacteroidota</taxon>
        <taxon>Saprospiria</taxon>
        <taxon>Saprospirales</taxon>
        <taxon>Lewinellaceae</taxon>
        <taxon>Flavilitoribacter</taxon>
    </lineage>
</organism>
<reference evidence="2 3" key="1">
    <citation type="submission" date="2017-10" db="EMBL/GenBank/DDBJ databases">
        <title>The draft genome sequence of Lewinella nigricans NBRC 102662.</title>
        <authorList>
            <person name="Wang K."/>
        </authorList>
    </citation>
    <scope>NUCLEOTIDE SEQUENCE [LARGE SCALE GENOMIC DNA]</scope>
    <source>
        <strain evidence="2 3">NBRC 102662</strain>
    </source>
</reference>
<dbReference type="RefSeq" id="WP_099149494.1">
    <property type="nucleotide sequence ID" value="NZ_PDUD01000011.1"/>
</dbReference>
<evidence type="ECO:0000259" key="1">
    <source>
        <dbReference type="Pfam" id="PF00144"/>
    </source>
</evidence>
<dbReference type="InterPro" id="IPR012338">
    <property type="entry name" value="Beta-lactam/transpept-like"/>
</dbReference>
<gene>
    <name evidence="2" type="ORF">CRP01_08005</name>
</gene>
<dbReference type="PANTHER" id="PTHR46825:SF15">
    <property type="entry name" value="BETA-LACTAMASE-RELATED DOMAIN-CONTAINING PROTEIN"/>
    <property type="match status" value="1"/>
</dbReference>
<dbReference type="EMBL" id="PDUD01000011">
    <property type="protein sequence ID" value="PHN07159.1"/>
    <property type="molecule type" value="Genomic_DNA"/>
</dbReference>
<name>A0A2D0NG65_FLAN2</name>
<evidence type="ECO:0000313" key="3">
    <source>
        <dbReference type="Proteomes" id="UP000223913"/>
    </source>
</evidence>